<evidence type="ECO:0000256" key="6">
    <source>
        <dbReference type="ARBA" id="ARBA00022989"/>
    </source>
</evidence>
<accession>A0A6S6QRJ6</accession>
<keyword evidence="10" id="KW-1185">Reference proteome</keyword>
<dbReference type="PANTHER" id="PTHR30472">
    <property type="entry name" value="FERRIC ENTEROBACTIN TRANSPORT SYSTEM PERMEASE PROTEIN"/>
    <property type="match status" value="1"/>
</dbReference>
<organism evidence="9 10">
    <name type="scientific">Terrihabitans soli</name>
    <dbReference type="NCBI Taxonomy" id="708113"/>
    <lineage>
        <taxon>Bacteria</taxon>
        <taxon>Pseudomonadati</taxon>
        <taxon>Pseudomonadota</taxon>
        <taxon>Alphaproteobacteria</taxon>
        <taxon>Hyphomicrobiales</taxon>
        <taxon>Terrihabitans</taxon>
    </lineage>
</organism>
<proteinExistence type="inferred from homology"/>
<dbReference type="KEGG" id="tso:IZ6_13120"/>
<dbReference type="InterPro" id="IPR000522">
    <property type="entry name" value="ABC_transptr_permease_BtuC"/>
</dbReference>
<feature type="transmembrane region" description="Helical" evidence="8">
    <location>
        <begin position="204"/>
        <end position="228"/>
    </location>
</feature>
<sequence length="345" mass="35431">MTTVESFPAAADFRRTGVWRISVLLVLGGAMLAMAAIALTVGSSDLSIRNVLDALFQFDGTRDHVVVTAVRLPRVLAALVVGSALGVAGAIMQAVTRNPLASPDLLGINAGAAFAIVIAIVLWGTEASFFYIWFAFAGAAIAACAVQALGSIGPGGATPLKLALAGAILTSFLTALTTAILIFDQATLDAVRLWSIGSLADRSMAAVAAVAPYALIGLAAALVIARQITVLSLGRDVARSVGQNAARWRWVSGIVVVLLAGSAVALAGPIGFVGLVIPHIARLVIGADYRWILPFSALAGAVLLVTADGFLRGLLPGKDIPVGVTMALIGAPVFIYLVRTRTGMR</sequence>
<evidence type="ECO:0000256" key="3">
    <source>
        <dbReference type="ARBA" id="ARBA00022448"/>
    </source>
</evidence>
<feature type="transmembrane region" description="Helical" evidence="8">
    <location>
        <begin position="248"/>
        <end position="277"/>
    </location>
</feature>
<keyword evidence="7 8" id="KW-0472">Membrane</keyword>
<dbReference type="FunFam" id="1.10.3470.10:FF:000001">
    <property type="entry name" value="Vitamin B12 ABC transporter permease BtuC"/>
    <property type="match status" value="1"/>
</dbReference>
<evidence type="ECO:0000313" key="9">
    <source>
        <dbReference type="EMBL" id="BCJ90577.1"/>
    </source>
</evidence>
<dbReference type="PANTHER" id="PTHR30472:SF1">
    <property type="entry name" value="FE(3+) DICITRATE TRANSPORT SYSTEM PERMEASE PROTEIN FECC-RELATED"/>
    <property type="match status" value="1"/>
</dbReference>
<evidence type="ECO:0000256" key="8">
    <source>
        <dbReference type="SAM" id="Phobius"/>
    </source>
</evidence>
<dbReference type="GO" id="GO:0033214">
    <property type="term" value="P:siderophore-iron import into cell"/>
    <property type="evidence" value="ECO:0007669"/>
    <property type="project" value="TreeGrafter"/>
</dbReference>
<dbReference type="InterPro" id="IPR037294">
    <property type="entry name" value="ABC_BtuC-like"/>
</dbReference>
<name>A0A6S6QRJ6_9HYPH</name>
<dbReference type="Gene3D" id="1.10.3470.10">
    <property type="entry name" value="ABC transporter involved in vitamin B12 uptake, BtuC"/>
    <property type="match status" value="1"/>
</dbReference>
<dbReference type="Proteomes" id="UP000515317">
    <property type="component" value="Chromosome"/>
</dbReference>
<keyword evidence="6 8" id="KW-1133">Transmembrane helix</keyword>
<dbReference type="SUPFAM" id="SSF81345">
    <property type="entry name" value="ABC transporter involved in vitamin B12 uptake, BtuC"/>
    <property type="match status" value="1"/>
</dbReference>
<evidence type="ECO:0000256" key="5">
    <source>
        <dbReference type="ARBA" id="ARBA00022692"/>
    </source>
</evidence>
<dbReference type="CDD" id="cd06550">
    <property type="entry name" value="TM_ABC_iron-siderophores_like"/>
    <property type="match status" value="1"/>
</dbReference>
<comment type="similarity">
    <text evidence="2">Belongs to the binding-protein-dependent transport system permease family. FecCD subfamily.</text>
</comment>
<feature type="transmembrane region" description="Helical" evidence="8">
    <location>
        <begin position="75"/>
        <end position="94"/>
    </location>
</feature>
<feature type="transmembrane region" description="Helical" evidence="8">
    <location>
        <begin position="20"/>
        <end position="41"/>
    </location>
</feature>
<feature type="transmembrane region" description="Helical" evidence="8">
    <location>
        <begin position="320"/>
        <end position="338"/>
    </location>
</feature>
<evidence type="ECO:0000256" key="1">
    <source>
        <dbReference type="ARBA" id="ARBA00004651"/>
    </source>
</evidence>
<feature type="transmembrane region" description="Helical" evidence="8">
    <location>
        <begin position="289"/>
        <end position="314"/>
    </location>
</feature>
<dbReference type="GO" id="GO:0022857">
    <property type="term" value="F:transmembrane transporter activity"/>
    <property type="evidence" value="ECO:0007669"/>
    <property type="project" value="InterPro"/>
</dbReference>
<feature type="transmembrane region" description="Helical" evidence="8">
    <location>
        <begin position="130"/>
        <end position="150"/>
    </location>
</feature>
<comment type="subcellular location">
    <subcellularLocation>
        <location evidence="1">Cell membrane</location>
        <topology evidence="1">Multi-pass membrane protein</topology>
    </subcellularLocation>
</comment>
<evidence type="ECO:0000256" key="7">
    <source>
        <dbReference type="ARBA" id="ARBA00023136"/>
    </source>
</evidence>
<evidence type="ECO:0000313" key="10">
    <source>
        <dbReference type="Proteomes" id="UP000515317"/>
    </source>
</evidence>
<keyword evidence="3" id="KW-0813">Transport</keyword>
<evidence type="ECO:0000256" key="2">
    <source>
        <dbReference type="ARBA" id="ARBA00007935"/>
    </source>
</evidence>
<dbReference type="RefSeq" id="WP_222877199.1">
    <property type="nucleotide sequence ID" value="NZ_AP023361.1"/>
</dbReference>
<dbReference type="GO" id="GO:0005886">
    <property type="term" value="C:plasma membrane"/>
    <property type="evidence" value="ECO:0007669"/>
    <property type="project" value="UniProtKB-SubCell"/>
</dbReference>
<gene>
    <name evidence="9" type="primary">fecC</name>
    <name evidence="9" type="ORF">IZ6_13120</name>
</gene>
<keyword evidence="4" id="KW-1003">Cell membrane</keyword>
<evidence type="ECO:0000256" key="4">
    <source>
        <dbReference type="ARBA" id="ARBA00022475"/>
    </source>
</evidence>
<keyword evidence="5 8" id="KW-0812">Transmembrane</keyword>
<reference evidence="9 10" key="1">
    <citation type="submission" date="2020-08" db="EMBL/GenBank/DDBJ databases">
        <title>Genome sequence of Rhizobiales bacterium strain IZ6.</title>
        <authorList>
            <person name="Nakai R."/>
            <person name="Naganuma T."/>
        </authorList>
    </citation>
    <scope>NUCLEOTIDE SEQUENCE [LARGE SCALE GENOMIC DNA]</scope>
    <source>
        <strain evidence="9 10">IZ6</strain>
    </source>
</reference>
<protein>
    <submittedName>
        <fullName evidence="9">Siderophore ABC transporter permease</fullName>
    </submittedName>
</protein>
<feature type="transmembrane region" description="Helical" evidence="8">
    <location>
        <begin position="162"/>
        <end position="183"/>
    </location>
</feature>
<feature type="transmembrane region" description="Helical" evidence="8">
    <location>
        <begin position="106"/>
        <end position="123"/>
    </location>
</feature>
<dbReference type="AlphaFoldDB" id="A0A6S6QRJ6"/>
<dbReference type="EMBL" id="AP023361">
    <property type="protein sequence ID" value="BCJ90577.1"/>
    <property type="molecule type" value="Genomic_DNA"/>
</dbReference>
<dbReference type="Pfam" id="PF01032">
    <property type="entry name" value="FecCD"/>
    <property type="match status" value="1"/>
</dbReference>